<dbReference type="AlphaFoldDB" id="A0A2S9YM00"/>
<proteinExistence type="predicted"/>
<accession>A0A2S9YM00</accession>
<evidence type="ECO:0000313" key="2">
    <source>
        <dbReference type="Proteomes" id="UP000238823"/>
    </source>
</evidence>
<evidence type="ECO:0000313" key="1">
    <source>
        <dbReference type="EMBL" id="PRQ06098.1"/>
    </source>
</evidence>
<dbReference type="RefSeq" id="WP_106091082.1">
    <property type="nucleotide sequence ID" value="NZ_PVNL01000083.1"/>
</dbReference>
<dbReference type="InterPro" id="IPR027471">
    <property type="entry name" value="YbeD-like_sf"/>
</dbReference>
<dbReference type="EMBL" id="PVNL01000083">
    <property type="protein sequence ID" value="PRQ06098.1"/>
    <property type="molecule type" value="Genomic_DNA"/>
</dbReference>
<sequence length="96" mass="10449">MGQSTSRAPSRALLEASHEFPGEYLIKAFGPATEQFRVAIHAACTQAVGARLELSERVSSKGNSICITLALQAQTVDEVILAYERLHDVHGLRMIL</sequence>
<dbReference type="Proteomes" id="UP000238823">
    <property type="component" value="Unassembled WGS sequence"/>
</dbReference>
<dbReference type="Gene3D" id="3.30.70.260">
    <property type="match status" value="1"/>
</dbReference>
<organism evidence="1 2">
    <name type="scientific">Enhygromyxa salina</name>
    <dbReference type="NCBI Taxonomy" id="215803"/>
    <lineage>
        <taxon>Bacteria</taxon>
        <taxon>Pseudomonadati</taxon>
        <taxon>Myxococcota</taxon>
        <taxon>Polyangia</taxon>
        <taxon>Nannocystales</taxon>
        <taxon>Nannocystaceae</taxon>
        <taxon>Enhygromyxa</taxon>
    </lineage>
</organism>
<dbReference type="SUPFAM" id="SSF117991">
    <property type="entry name" value="YbeD/HP0495-like"/>
    <property type="match status" value="1"/>
</dbReference>
<dbReference type="OrthoDB" id="5523904at2"/>
<gene>
    <name evidence="1" type="ORF">ENSA7_41320</name>
</gene>
<evidence type="ECO:0008006" key="3">
    <source>
        <dbReference type="Google" id="ProtNLM"/>
    </source>
</evidence>
<comment type="caution">
    <text evidence="1">The sequence shown here is derived from an EMBL/GenBank/DDBJ whole genome shotgun (WGS) entry which is preliminary data.</text>
</comment>
<reference evidence="1 2" key="1">
    <citation type="submission" date="2018-03" db="EMBL/GenBank/DDBJ databases">
        <title>Draft Genome Sequences of the Obligatory Marine Myxobacteria Enhygromyxa salina SWB007.</title>
        <authorList>
            <person name="Poehlein A."/>
            <person name="Moghaddam J.A."/>
            <person name="Harms H."/>
            <person name="Alanjari M."/>
            <person name="Koenig G.M."/>
            <person name="Daniel R."/>
            <person name="Schaeberle T.F."/>
        </authorList>
    </citation>
    <scope>NUCLEOTIDE SEQUENCE [LARGE SCALE GENOMIC DNA]</scope>
    <source>
        <strain evidence="1 2">SWB007</strain>
    </source>
</reference>
<dbReference type="Pfam" id="PF04359">
    <property type="entry name" value="DUF493"/>
    <property type="match status" value="1"/>
</dbReference>
<dbReference type="InterPro" id="IPR007454">
    <property type="entry name" value="UPF0250_YbeD-like"/>
</dbReference>
<name>A0A2S9YM00_9BACT</name>
<protein>
    <recommendedName>
        <fullName evidence="3">DUF493 domain-containing protein</fullName>
    </recommendedName>
</protein>